<feature type="signal peptide" evidence="6">
    <location>
        <begin position="1"/>
        <end position="21"/>
    </location>
</feature>
<comment type="similarity">
    <text evidence="1">Belongs to the DEFL family.</text>
</comment>
<keyword evidence="4" id="KW-0611">Plant defense</keyword>
<protein>
    <recommendedName>
        <fullName evidence="7">Defensin-like domain-containing protein</fullName>
    </recommendedName>
</protein>
<sequence>MELTKCLIIFLIATAFSSAFAVGIGEKIAVNPNCFFECTSKFTDNDCLGFCIKRNFNGGQCGFQIGIKDYLCCCFP</sequence>
<evidence type="ECO:0000256" key="6">
    <source>
        <dbReference type="SAM" id="SignalP"/>
    </source>
</evidence>
<evidence type="ECO:0000313" key="9">
    <source>
        <dbReference type="Proteomes" id="UP001632038"/>
    </source>
</evidence>
<evidence type="ECO:0000259" key="7">
    <source>
        <dbReference type="Pfam" id="PF24552"/>
    </source>
</evidence>
<dbReference type="GO" id="GO:0031640">
    <property type="term" value="P:killing of cells of another organism"/>
    <property type="evidence" value="ECO:0007669"/>
    <property type="project" value="UniProtKB-KW"/>
</dbReference>
<gene>
    <name evidence="8" type="ORF">CASFOL_003477</name>
</gene>
<feature type="chain" id="PRO_5044815602" description="Defensin-like domain-containing protein" evidence="6">
    <location>
        <begin position="22"/>
        <end position="76"/>
    </location>
</feature>
<keyword evidence="5" id="KW-1015">Disulfide bond</keyword>
<accession>A0ABD3EHP6</accession>
<keyword evidence="6" id="KW-0732">Signal</keyword>
<organism evidence="8 9">
    <name type="scientific">Castilleja foliolosa</name>
    <dbReference type="NCBI Taxonomy" id="1961234"/>
    <lineage>
        <taxon>Eukaryota</taxon>
        <taxon>Viridiplantae</taxon>
        <taxon>Streptophyta</taxon>
        <taxon>Embryophyta</taxon>
        <taxon>Tracheophyta</taxon>
        <taxon>Spermatophyta</taxon>
        <taxon>Magnoliopsida</taxon>
        <taxon>eudicotyledons</taxon>
        <taxon>Gunneridae</taxon>
        <taxon>Pentapetalae</taxon>
        <taxon>asterids</taxon>
        <taxon>lamiids</taxon>
        <taxon>Lamiales</taxon>
        <taxon>Orobanchaceae</taxon>
        <taxon>Pedicularideae</taxon>
        <taxon>Castillejinae</taxon>
        <taxon>Castilleja</taxon>
    </lineage>
</organism>
<dbReference type="InterPro" id="IPR056373">
    <property type="entry name" value="Defensin-like_dom"/>
</dbReference>
<evidence type="ECO:0000313" key="8">
    <source>
        <dbReference type="EMBL" id="KAL3653796.1"/>
    </source>
</evidence>
<feature type="domain" description="Defensin-like" evidence="7">
    <location>
        <begin position="31"/>
        <end position="75"/>
    </location>
</feature>
<evidence type="ECO:0000256" key="4">
    <source>
        <dbReference type="ARBA" id="ARBA00022821"/>
    </source>
</evidence>
<evidence type="ECO:0000256" key="3">
    <source>
        <dbReference type="ARBA" id="ARBA00022577"/>
    </source>
</evidence>
<dbReference type="EMBL" id="JAVIJP010000005">
    <property type="protein sequence ID" value="KAL3653796.1"/>
    <property type="molecule type" value="Genomic_DNA"/>
</dbReference>
<keyword evidence="9" id="KW-1185">Reference proteome</keyword>
<dbReference type="AlphaFoldDB" id="A0ABD3EHP6"/>
<dbReference type="Pfam" id="PF24552">
    <property type="entry name" value="Defensin"/>
    <property type="match status" value="1"/>
</dbReference>
<proteinExistence type="inferred from homology"/>
<dbReference type="GO" id="GO:0050832">
    <property type="term" value="P:defense response to fungus"/>
    <property type="evidence" value="ECO:0007669"/>
    <property type="project" value="UniProtKB-KW"/>
</dbReference>
<keyword evidence="2" id="KW-0929">Antimicrobial</keyword>
<keyword evidence="3" id="KW-0295">Fungicide</keyword>
<comment type="caution">
    <text evidence="8">The sequence shown here is derived from an EMBL/GenBank/DDBJ whole genome shotgun (WGS) entry which is preliminary data.</text>
</comment>
<evidence type="ECO:0000256" key="2">
    <source>
        <dbReference type="ARBA" id="ARBA00022529"/>
    </source>
</evidence>
<reference evidence="9" key="1">
    <citation type="journal article" date="2024" name="IScience">
        <title>Strigolactones Initiate the Formation of Haustorium-like Structures in Castilleja.</title>
        <authorList>
            <person name="Buerger M."/>
            <person name="Peterson D."/>
            <person name="Chory J."/>
        </authorList>
    </citation>
    <scope>NUCLEOTIDE SEQUENCE [LARGE SCALE GENOMIC DNA]</scope>
</reference>
<name>A0ABD3EHP6_9LAMI</name>
<evidence type="ECO:0000256" key="1">
    <source>
        <dbReference type="ARBA" id="ARBA00006722"/>
    </source>
</evidence>
<evidence type="ECO:0000256" key="5">
    <source>
        <dbReference type="ARBA" id="ARBA00023157"/>
    </source>
</evidence>
<dbReference type="Proteomes" id="UP001632038">
    <property type="component" value="Unassembled WGS sequence"/>
</dbReference>